<dbReference type="PROSITE" id="PS50893">
    <property type="entry name" value="ABC_TRANSPORTER_2"/>
    <property type="match status" value="2"/>
</dbReference>
<evidence type="ECO:0000256" key="4">
    <source>
        <dbReference type="ARBA" id="ARBA00022597"/>
    </source>
</evidence>
<evidence type="ECO:0000256" key="3">
    <source>
        <dbReference type="ARBA" id="ARBA00022475"/>
    </source>
</evidence>
<dbReference type="CDD" id="cd03216">
    <property type="entry name" value="ABC_Carb_Monos_I"/>
    <property type="match status" value="1"/>
</dbReference>
<keyword evidence="2" id="KW-0813">Transport</keyword>
<comment type="caution">
    <text evidence="12">The sequence shown here is derived from an EMBL/GenBank/DDBJ whole genome shotgun (WGS) entry which is preliminary data.</text>
</comment>
<evidence type="ECO:0000256" key="9">
    <source>
        <dbReference type="ARBA" id="ARBA00023136"/>
    </source>
</evidence>
<dbReference type="OrthoDB" id="39350at2"/>
<feature type="compositionally biased region" description="Pro residues" evidence="10">
    <location>
        <begin position="534"/>
        <end position="544"/>
    </location>
</feature>
<keyword evidence="5" id="KW-0677">Repeat</keyword>
<dbReference type="RefSeq" id="WP_154729187.1">
    <property type="nucleotide sequence ID" value="NZ_SZYE01000047.1"/>
</dbReference>
<dbReference type="GO" id="GO:0005524">
    <property type="term" value="F:ATP binding"/>
    <property type="evidence" value="ECO:0007669"/>
    <property type="project" value="UniProtKB-KW"/>
</dbReference>
<dbReference type="EMBL" id="SZYE01000047">
    <property type="protein sequence ID" value="TKR24036.1"/>
    <property type="molecule type" value="Genomic_DNA"/>
</dbReference>
<organism evidence="12 13">
    <name type="scientific">Cellulomonas hominis</name>
    <dbReference type="NCBI Taxonomy" id="156981"/>
    <lineage>
        <taxon>Bacteria</taxon>
        <taxon>Bacillati</taxon>
        <taxon>Actinomycetota</taxon>
        <taxon>Actinomycetes</taxon>
        <taxon>Micrococcales</taxon>
        <taxon>Cellulomonadaceae</taxon>
        <taxon>Cellulomonas</taxon>
    </lineage>
</organism>
<keyword evidence="8" id="KW-1278">Translocase</keyword>
<dbReference type="SMART" id="SM00382">
    <property type="entry name" value="AAA"/>
    <property type="match status" value="2"/>
</dbReference>
<dbReference type="Gene3D" id="3.40.50.300">
    <property type="entry name" value="P-loop containing nucleotide triphosphate hydrolases"/>
    <property type="match status" value="2"/>
</dbReference>
<dbReference type="PANTHER" id="PTHR43790:SF3">
    <property type="entry name" value="D-ALLOSE IMPORT ATP-BINDING PROTEIN ALSA-RELATED"/>
    <property type="match status" value="1"/>
</dbReference>
<evidence type="ECO:0000256" key="8">
    <source>
        <dbReference type="ARBA" id="ARBA00022967"/>
    </source>
</evidence>
<dbReference type="Proteomes" id="UP000308121">
    <property type="component" value="Unassembled WGS sequence"/>
</dbReference>
<keyword evidence="3" id="KW-1003">Cell membrane</keyword>
<evidence type="ECO:0000256" key="6">
    <source>
        <dbReference type="ARBA" id="ARBA00022741"/>
    </source>
</evidence>
<dbReference type="FunFam" id="3.40.50.300:FF:000127">
    <property type="entry name" value="Ribose import ATP-binding protein RbsA"/>
    <property type="match status" value="1"/>
</dbReference>
<feature type="domain" description="ABC transporter" evidence="11">
    <location>
        <begin position="19"/>
        <end position="254"/>
    </location>
</feature>
<dbReference type="Pfam" id="PF00005">
    <property type="entry name" value="ABC_tran"/>
    <property type="match status" value="2"/>
</dbReference>
<evidence type="ECO:0000313" key="13">
    <source>
        <dbReference type="Proteomes" id="UP000308121"/>
    </source>
</evidence>
<sequence>MTAAAPEAGSLDAPHDVLLRATGVAKVYGGTHALRGVDFEVRRGQVTALIGENGAGKSTLMKILAGVERPTTGTIELDGEPVVFASPADAVAHGVAIIHQELNLCPNLSIADNIFIGRERTKGAFVDFPRQREAARTLLEHLEEPLNPTTLVGELRLGQQQLVEIARALSEDTRVLIMDEPTSALSAAEVHVLFRVIRELTARGVSIIYISHHLDECLEIADTAVVLRDGSIVARAPMAEVDLGWIVAQMVGRDESALFAPMAHDPGRPLLEIEGLIVSDPDQPERLAVRGVDLTVHAGEVVGVYGLMGAGRTELLEALAGRNPVLGGRVVLDGRDLTHASVGERIEAGLVLVPEDRQRDGLVQALSVGRNMNLSAVERFVRGLFIRSRDERAAIDDVAAQVRVKAAGQDAPIGSLSGGNQQKVVIGRALMTRPQLLVLDEPTRGIDVGAKADIFALMAEEARKGIGVLFATSEVGEVLHACDRIVVMARGRVAAVLDPRTTDRERLMAASDVTVPDDAAGTTTRTDPGAPTLPAAPDPTPEEH</sequence>
<evidence type="ECO:0000259" key="11">
    <source>
        <dbReference type="PROSITE" id="PS50893"/>
    </source>
</evidence>
<evidence type="ECO:0000256" key="2">
    <source>
        <dbReference type="ARBA" id="ARBA00022448"/>
    </source>
</evidence>
<dbReference type="PANTHER" id="PTHR43790">
    <property type="entry name" value="CARBOHYDRATE TRANSPORT ATP-BINDING PROTEIN MG119-RELATED"/>
    <property type="match status" value="1"/>
</dbReference>
<feature type="region of interest" description="Disordered" evidence="10">
    <location>
        <begin position="510"/>
        <end position="544"/>
    </location>
</feature>
<keyword evidence="9" id="KW-0472">Membrane</keyword>
<evidence type="ECO:0000256" key="5">
    <source>
        <dbReference type="ARBA" id="ARBA00022737"/>
    </source>
</evidence>
<evidence type="ECO:0000256" key="1">
    <source>
        <dbReference type="ARBA" id="ARBA00004202"/>
    </source>
</evidence>
<dbReference type="GO" id="GO:0005886">
    <property type="term" value="C:plasma membrane"/>
    <property type="evidence" value="ECO:0007669"/>
    <property type="project" value="UniProtKB-SubCell"/>
</dbReference>
<gene>
    <name evidence="12" type="ORF">FA014_08100</name>
</gene>
<dbReference type="GO" id="GO:0016887">
    <property type="term" value="F:ATP hydrolysis activity"/>
    <property type="evidence" value="ECO:0007669"/>
    <property type="project" value="InterPro"/>
</dbReference>
<comment type="subcellular location">
    <subcellularLocation>
        <location evidence="1">Cell membrane</location>
        <topology evidence="1">Peripheral membrane protein</topology>
    </subcellularLocation>
</comment>
<dbReference type="InterPro" id="IPR003593">
    <property type="entry name" value="AAA+_ATPase"/>
</dbReference>
<dbReference type="PROSITE" id="PS00211">
    <property type="entry name" value="ABC_TRANSPORTER_1"/>
    <property type="match status" value="1"/>
</dbReference>
<dbReference type="CDD" id="cd03215">
    <property type="entry name" value="ABC_Carb_Monos_II"/>
    <property type="match status" value="1"/>
</dbReference>
<evidence type="ECO:0000256" key="7">
    <source>
        <dbReference type="ARBA" id="ARBA00022840"/>
    </source>
</evidence>
<keyword evidence="7 12" id="KW-0067">ATP-binding</keyword>
<dbReference type="InterPro" id="IPR027417">
    <property type="entry name" value="P-loop_NTPase"/>
</dbReference>
<dbReference type="AlphaFoldDB" id="A0A7Z8NSB0"/>
<protein>
    <submittedName>
        <fullName evidence="12">Sugar ABC transporter ATP-binding protein</fullName>
    </submittedName>
</protein>
<accession>A0A7Z8NSB0</accession>
<reference evidence="12 13" key="1">
    <citation type="submission" date="2019-05" db="EMBL/GenBank/DDBJ databases">
        <title>Genome sequence of Cellulomonas hominis strain CS1.</title>
        <authorList>
            <person name="Belmont J."/>
            <person name="Maclea K.S."/>
        </authorList>
    </citation>
    <scope>NUCLEOTIDE SEQUENCE [LARGE SCALE GENOMIC DNA]</scope>
    <source>
        <strain evidence="12 13">CS1</strain>
    </source>
</reference>
<keyword evidence="4" id="KW-0762">Sugar transport</keyword>
<evidence type="ECO:0000256" key="10">
    <source>
        <dbReference type="SAM" id="MobiDB-lite"/>
    </source>
</evidence>
<dbReference type="InterPro" id="IPR017871">
    <property type="entry name" value="ABC_transporter-like_CS"/>
</dbReference>
<proteinExistence type="predicted"/>
<dbReference type="SUPFAM" id="SSF52540">
    <property type="entry name" value="P-loop containing nucleoside triphosphate hydrolases"/>
    <property type="match status" value="2"/>
</dbReference>
<feature type="domain" description="ABC transporter" evidence="11">
    <location>
        <begin position="271"/>
        <end position="515"/>
    </location>
</feature>
<dbReference type="InterPro" id="IPR050107">
    <property type="entry name" value="ABC_carbohydrate_import_ATPase"/>
</dbReference>
<name>A0A7Z8NSB0_9CELL</name>
<keyword evidence="6" id="KW-0547">Nucleotide-binding</keyword>
<evidence type="ECO:0000313" key="12">
    <source>
        <dbReference type="EMBL" id="TKR24036.1"/>
    </source>
</evidence>
<dbReference type="InterPro" id="IPR003439">
    <property type="entry name" value="ABC_transporter-like_ATP-bd"/>
</dbReference>